<sequence>MLSRVDHSFGTSNIPLRGGPRQRGGGGRGDGNGATRLLFEAAETRERRRVQVARRAE</sequence>
<protein>
    <submittedName>
        <fullName evidence="2">Uncharacterized protein</fullName>
    </submittedName>
</protein>
<name>A0AAW2F8X8_9HYME</name>
<dbReference type="Proteomes" id="UP001430953">
    <property type="component" value="Unassembled WGS sequence"/>
</dbReference>
<feature type="compositionally biased region" description="Basic residues" evidence="1">
    <location>
        <begin position="47"/>
        <end position="57"/>
    </location>
</feature>
<keyword evidence="3" id="KW-1185">Reference proteome</keyword>
<reference evidence="2 3" key="1">
    <citation type="submission" date="2023-03" db="EMBL/GenBank/DDBJ databases">
        <title>High recombination rates correlate with genetic variation in Cardiocondyla obscurior ants.</title>
        <authorList>
            <person name="Errbii M."/>
        </authorList>
    </citation>
    <scope>NUCLEOTIDE SEQUENCE [LARGE SCALE GENOMIC DNA]</scope>
    <source>
        <strain evidence="2">Alpha-2009</strain>
        <tissue evidence="2">Whole body</tissue>
    </source>
</reference>
<organism evidence="2 3">
    <name type="scientific">Cardiocondyla obscurior</name>
    <dbReference type="NCBI Taxonomy" id="286306"/>
    <lineage>
        <taxon>Eukaryota</taxon>
        <taxon>Metazoa</taxon>
        <taxon>Ecdysozoa</taxon>
        <taxon>Arthropoda</taxon>
        <taxon>Hexapoda</taxon>
        <taxon>Insecta</taxon>
        <taxon>Pterygota</taxon>
        <taxon>Neoptera</taxon>
        <taxon>Endopterygota</taxon>
        <taxon>Hymenoptera</taxon>
        <taxon>Apocrita</taxon>
        <taxon>Aculeata</taxon>
        <taxon>Formicoidea</taxon>
        <taxon>Formicidae</taxon>
        <taxon>Myrmicinae</taxon>
        <taxon>Cardiocondyla</taxon>
    </lineage>
</organism>
<feature type="compositionally biased region" description="Gly residues" evidence="1">
    <location>
        <begin position="21"/>
        <end position="32"/>
    </location>
</feature>
<gene>
    <name evidence="2" type="ORF">PUN28_012023</name>
</gene>
<proteinExistence type="predicted"/>
<evidence type="ECO:0000313" key="2">
    <source>
        <dbReference type="EMBL" id="KAL0112389.1"/>
    </source>
</evidence>
<dbReference type="EMBL" id="JADYXP020000012">
    <property type="protein sequence ID" value="KAL0112389.1"/>
    <property type="molecule type" value="Genomic_DNA"/>
</dbReference>
<evidence type="ECO:0000313" key="3">
    <source>
        <dbReference type="Proteomes" id="UP001430953"/>
    </source>
</evidence>
<evidence type="ECO:0000256" key="1">
    <source>
        <dbReference type="SAM" id="MobiDB-lite"/>
    </source>
</evidence>
<dbReference type="AlphaFoldDB" id="A0AAW2F8X8"/>
<accession>A0AAW2F8X8</accession>
<comment type="caution">
    <text evidence="2">The sequence shown here is derived from an EMBL/GenBank/DDBJ whole genome shotgun (WGS) entry which is preliminary data.</text>
</comment>
<feature type="region of interest" description="Disordered" evidence="1">
    <location>
        <begin position="1"/>
        <end position="57"/>
    </location>
</feature>